<dbReference type="GO" id="GO:0015074">
    <property type="term" value="P:DNA integration"/>
    <property type="evidence" value="ECO:0007669"/>
    <property type="project" value="InterPro"/>
</dbReference>
<accession>A0A2C9CQ46</accession>
<dbReference type="InterPro" id="IPR011010">
    <property type="entry name" value="DNA_brk_join_enz"/>
</dbReference>
<evidence type="ECO:0000256" key="1">
    <source>
        <dbReference type="ARBA" id="ARBA00023125"/>
    </source>
</evidence>
<dbReference type="OrthoDB" id="7510934at2"/>
<dbReference type="Proteomes" id="UP000220034">
    <property type="component" value="Unassembled WGS sequence"/>
</dbReference>
<evidence type="ECO:0000313" key="4">
    <source>
        <dbReference type="EMBL" id="SOH93343.1"/>
    </source>
</evidence>
<dbReference type="InterPro" id="IPR013762">
    <property type="entry name" value="Integrase-like_cat_sf"/>
</dbReference>
<dbReference type="Pfam" id="PF00589">
    <property type="entry name" value="Phage_integrase"/>
    <property type="match status" value="1"/>
</dbReference>
<dbReference type="GO" id="GO:0006310">
    <property type="term" value="P:DNA recombination"/>
    <property type="evidence" value="ECO:0007669"/>
    <property type="project" value="UniProtKB-KW"/>
</dbReference>
<dbReference type="EMBL" id="OCTN01000002">
    <property type="protein sequence ID" value="SOH93343.1"/>
    <property type="molecule type" value="Genomic_DNA"/>
</dbReference>
<keyword evidence="5" id="KW-1185">Reference proteome</keyword>
<proteinExistence type="predicted"/>
<protein>
    <submittedName>
        <fullName evidence="4">Site-specific recombinase XerC</fullName>
    </submittedName>
</protein>
<evidence type="ECO:0000259" key="3">
    <source>
        <dbReference type="PROSITE" id="PS51898"/>
    </source>
</evidence>
<dbReference type="AlphaFoldDB" id="A0A2C9CQ46"/>
<keyword evidence="1" id="KW-0238">DNA-binding</keyword>
<gene>
    <name evidence="4" type="ORF">SAMN06273572_10219</name>
</gene>
<reference evidence="5" key="1">
    <citation type="submission" date="2017-09" db="EMBL/GenBank/DDBJ databases">
        <authorList>
            <person name="Varghese N."/>
            <person name="Submissions S."/>
        </authorList>
    </citation>
    <scope>NUCLEOTIDE SEQUENCE [LARGE SCALE GENOMIC DNA]</scope>
    <source>
        <strain evidence="5">C7</strain>
    </source>
</reference>
<evidence type="ECO:0000256" key="2">
    <source>
        <dbReference type="ARBA" id="ARBA00023172"/>
    </source>
</evidence>
<evidence type="ECO:0000313" key="5">
    <source>
        <dbReference type="Proteomes" id="UP000220034"/>
    </source>
</evidence>
<organism evidence="4 5">
    <name type="scientific">Pontivivens marinum</name>
    <dbReference type="NCBI Taxonomy" id="1690039"/>
    <lineage>
        <taxon>Bacteria</taxon>
        <taxon>Pseudomonadati</taxon>
        <taxon>Pseudomonadota</taxon>
        <taxon>Alphaproteobacteria</taxon>
        <taxon>Rhodobacterales</taxon>
        <taxon>Paracoccaceae</taxon>
        <taxon>Pontivivens</taxon>
    </lineage>
</organism>
<dbReference type="Gene3D" id="1.10.443.10">
    <property type="entry name" value="Intergrase catalytic core"/>
    <property type="match status" value="1"/>
</dbReference>
<keyword evidence="2" id="KW-0233">DNA recombination</keyword>
<dbReference type="Gene3D" id="1.10.150.130">
    <property type="match status" value="1"/>
</dbReference>
<dbReference type="InterPro" id="IPR002104">
    <property type="entry name" value="Integrase_catalytic"/>
</dbReference>
<dbReference type="InterPro" id="IPR010998">
    <property type="entry name" value="Integrase_recombinase_N"/>
</dbReference>
<dbReference type="SUPFAM" id="SSF56349">
    <property type="entry name" value="DNA breaking-rejoining enzymes"/>
    <property type="match status" value="1"/>
</dbReference>
<dbReference type="PROSITE" id="PS51898">
    <property type="entry name" value="TYR_RECOMBINASE"/>
    <property type="match status" value="1"/>
</dbReference>
<feature type="domain" description="Tyr recombinase" evidence="3">
    <location>
        <begin position="159"/>
        <end position="331"/>
    </location>
</feature>
<name>A0A2C9CQ46_9RHOB</name>
<sequence length="335" mass="38477">MAHRELPKYVHWRGRPGAAKFLYFECKDHRQKIDAEFGTPQFWSEYSKLLNGPAHKAPKTHTWSRLIDKYFDGPRFTQRAPRTQSDYRKYMEKLRVMFGEDDPAGMRRKHVIKMRDANADRPRLANYLVQCLSILFEYAIDLGWMPDDRNPAKGVTLISLGEGTREPWPNQLVVDFRDQNAIGTRARLIFEMCLGTAQRMGDILRMQWGDVSQDGIRVRQNKTRKRLVIPLTTQLEACLRATPRDGLFIIAGDHGKPLSYRQAAYAMKIARDACGAGEAHDNHALRYTATVEIAVLGMTDSQIASITGMSEKTIAHYTRHLRQIEMAKEVQSLRK</sequence>
<dbReference type="GO" id="GO:0003677">
    <property type="term" value="F:DNA binding"/>
    <property type="evidence" value="ECO:0007669"/>
    <property type="project" value="UniProtKB-KW"/>
</dbReference>